<feature type="transmembrane region" description="Helical" evidence="7">
    <location>
        <begin position="76"/>
        <end position="95"/>
    </location>
</feature>
<dbReference type="GO" id="GO:0055085">
    <property type="term" value="P:transmembrane transport"/>
    <property type="evidence" value="ECO:0007669"/>
    <property type="project" value="InterPro"/>
</dbReference>
<evidence type="ECO:0000256" key="7">
    <source>
        <dbReference type="RuleBase" id="RU363032"/>
    </source>
</evidence>
<dbReference type="OrthoDB" id="9786413at2"/>
<evidence type="ECO:0000256" key="2">
    <source>
        <dbReference type="ARBA" id="ARBA00022448"/>
    </source>
</evidence>
<dbReference type="GO" id="GO:0005886">
    <property type="term" value="C:plasma membrane"/>
    <property type="evidence" value="ECO:0007669"/>
    <property type="project" value="UniProtKB-SubCell"/>
</dbReference>
<dbReference type="Proteomes" id="UP000266482">
    <property type="component" value="Unassembled WGS sequence"/>
</dbReference>
<feature type="transmembrane region" description="Helical" evidence="7">
    <location>
        <begin position="107"/>
        <end position="127"/>
    </location>
</feature>
<name>A0A3A1V838_9BACL</name>
<evidence type="ECO:0000259" key="8">
    <source>
        <dbReference type="PROSITE" id="PS50928"/>
    </source>
</evidence>
<comment type="similarity">
    <text evidence="7">Belongs to the binding-protein-dependent transport system permease family.</text>
</comment>
<dbReference type="RefSeq" id="WP_119599217.1">
    <property type="nucleotide sequence ID" value="NZ_QXQA01000004.1"/>
</dbReference>
<dbReference type="InterPro" id="IPR000515">
    <property type="entry name" value="MetI-like"/>
</dbReference>
<keyword evidence="3" id="KW-1003">Cell membrane</keyword>
<evidence type="ECO:0000256" key="6">
    <source>
        <dbReference type="ARBA" id="ARBA00023136"/>
    </source>
</evidence>
<feature type="transmembrane region" description="Helical" evidence="7">
    <location>
        <begin position="259"/>
        <end position="280"/>
    </location>
</feature>
<organism evidence="9 10">
    <name type="scientific">Paenibacillus nanensis</name>
    <dbReference type="NCBI Taxonomy" id="393251"/>
    <lineage>
        <taxon>Bacteria</taxon>
        <taxon>Bacillati</taxon>
        <taxon>Bacillota</taxon>
        <taxon>Bacilli</taxon>
        <taxon>Bacillales</taxon>
        <taxon>Paenibacillaceae</taxon>
        <taxon>Paenibacillus</taxon>
    </lineage>
</organism>
<feature type="transmembrane region" description="Helical" evidence="7">
    <location>
        <begin position="154"/>
        <end position="178"/>
    </location>
</feature>
<feature type="domain" description="ABC transmembrane type-1" evidence="8">
    <location>
        <begin position="70"/>
        <end position="281"/>
    </location>
</feature>
<dbReference type="AlphaFoldDB" id="A0A3A1V838"/>
<protein>
    <submittedName>
        <fullName evidence="9">Sugar ABC transporter permease</fullName>
    </submittedName>
</protein>
<evidence type="ECO:0000256" key="5">
    <source>
        <dbReference type="ARBA" id="ARBA00022989"/>
    </source>
</evidence>
<proteinExistence type="inferred from homology"/>
<evidence type="ECO:0000313" key="10">
    <source>
        <dbReference type="Proteomes" id="UP000266482"/>
    </source>
</evidence>
<evidence type="ECO:0000256" key="3">
    <source>
        <dbReference type="ARBA" id="ARBA00022475"/>
    </source>
</evidence>
<comment type="caution">
    <text evidence="9">The sequence shown here is derived from an EMBL/GenBank/DDBJ whole genome shotgun (WGS) entry which is preliminary data.</text>
</comment>
<keyword evidence="5 7" id="KW-1133">Transmembrane helix</keyword>
<dbReference type="CDD" id="cd06261">
    <property type="entry name" value="TM_PBP2"/>
    <property type="match status" value="1"/>
</dbReference>
<dbReference type="PANTHER" id="PTHR30193:SF41">
    <property type="entry name" value="DIACETYLCHITOBIOSE UPTAKE SYSTEM PERMEASE PROTEIN NGCF"/>
    <property type="match status" value="1"/>
</dbReference>
<keyword evidence="4 7" id="KW-0812">Transmembrane</keyword>
<reference evidence="9 10" key="1">
    <citation type="submission" date="2018-09" db="EMBL/GenBank/DDBJ databases">
        <title>Paenibacillus aracenensis nov. sp. isolated from a cave in southern Spain.</title>
        <authorList>
            <person name="Jurado V."/>
            <person name="Gutierrez-Patricio S."/>
            <person name="Gonzalez-Pimentel J.L."/>
            <person name="Miller A.Z."/>
            <person name="Laiz L."/>
            <person name="Saiz-Jimenez C."/>
        </authorList>
    </citation>
    <scope>NUCLEOTIDE SEQUENCE [LARGE SCALE GENOMIC DNA]</scope>
    <source>
        <strain evidence="9 10">DSM 22867</strain>
    </source>
</reference>
<sequence>MPTRRLQQNLIYILFVAPAVFVFALIVLLPFLRAIIFSFQDWNGISTVIRWVGLDNYRMMWKDDAFYRSFAFTLKYVIVTTILVNVVGLALALALNTALKTKNILRTAFFLPYVIGSIIIGFIWQFIITQLFADIGRATQWTLFMKNWLSLPDYAFWSLVLVTIWHSSGYYMVIYLAALQGVPKDLLEAASIDGAGVMQQFRSVVLPLIRPAMTINLFLALSNGFKSFDLNFALTKGGPFGTTESLALHIYLDAFTKNLFTYASAKAVVFFVVLATITLVQVSVMKRSEVES</sequence>
<accession>A0A3A1V838</accession>
<dbReference type="EMBL" id="QXQA01000004">
    <property type="protein sequence ID" value="RIX53590.1"/>
    <property type="molecule type" value="Genomic_DNA"/>
</dbReference>
<evidence type="ECO:0000313" key="9">
    <source>
        <dbReference type="EMBL" id="RIX53590.1"/>
    </source>
</evidence>
<keyword evidence="10" id="KW-1185">Reference proteome</keyword>
<keyword evidence="6 7" id="KW-0472">Membrane</keyword>
<dbReference type="PROSITE" id="PS50928">
    <property type="entry name" value="ABC_TM1"/>
    <property type="match status" value="1"/>
</dbReference>
<feature type="transmembrane region" description="Helical" evidence="7">
    <location>
        <begin position="12"/>
        <end position="36"/>
    </location>
</feature>
<evidence type="ECO:0000256" key="1">
    <source>
        <dbReference type="ARBA" id="ARBA00004651"/>
    </source>
</evidence>
<comment type="subcellular location">
    <subcellularLocation>
        <location evidence="1 7">Cell membrane</location>
        <topology evidence="1 7">Multi-pass membrane protein</topology>
    </subcellularLocation>
</comment>
<evidence type="ECO:0000256" key="4">
    <source>
        <dbReference type="ARBA" id="ARBA00022692"/>
    </source>
</evidence>
<dbReference type="Pfam" id="PF00528">
    <property type="entry name" value="BPD_transp_1"/>
    <property type="match status" value="1"/>
</dbReference>
<dbReference type="InterPro" id="IPR051393">
    <property type="entry name" value="ABC_transporter_permease"/>
</dbReference>
<gene>
    <name evidence="9" type="ORF">D3P08_09150</name>
</gene>
<dbReference type="SUPFAM" id="SSF161098">
    <property type="entry name" value="MetI-like"/>
    <property type="match status" value="1"/>
</dbReference>
<dbReference type="InterPro" id="IPR035906">
    <property type="entry name" value="MetI-like_sf"/>
</dbReference>
<dbReference type="PANTHER" id="PTHR30193">
    <property type="entry name" value="ABC TRANSPORTER PERMEASE PROTEIN"/>
    <property type="match status" value="1"/>
</dbReference>
<keyword evidence="2 7" id="KW-0813">Transport</keyword>
<dbReference type="Gene3D" id="1.10.3720.10">
    <property type="entry name" value="MetI-like"/>
    <property type="match status" value="1"/>
</dbReference>